<protein>
    <submittedName>
        <fullName evidence="14">Soluble guanylate cyclase gcy-31-like</fullName>
    </submittedName>
</protein>
<dbReference type="Gene3D" id="3.30.70.1230">
    <property type="entry name" value="Nucleotide cyclase"/>
    <property type="match status" value="1"/>
</dbReference>
<dbReference type="GO" id="GO:0008074">
    <property type="term" value="C:guanylate cyclase complex, soluble"/>
    <property type="evidence" value="ECO:0007669"/>
    <property type="project" value="TreeGrafter"/>
</dbReference>
<dbReference type="PANTHER" id="PTHR45655">
    <property type="entry name" value="GUANYLATE CYCLASE SOLUBLE SUBUNIT BETA-2"/>
    <property type="match status" value="1"/>
</dbReference>
<keyword evidence="7" id="KW-0141">cGMP biosynthesis</keyword>
<dbReference type="AlphaFoldDB" id="A0A8U0UDF7"/>
<feature type="compositionally biased region" description="Polar residues" evidence="10">
    <location>
        <begin position="902"/>
        <end position="921"/>
    </location>
</feature>
<feature type="coiled-coil region" evidence="9">
    <location>
        <begin position="638"/>
        <end position="665"/>
    </location>
</feature>
<dbReference type="InterPro" id="IPR029787">
    <property type="entry name" value="Nucleotide_cyclase"/>
</dbReference>
<reference evidence="14" key="1">
    <citation type="submission" date="2025-08" db="UniProtKB">
        <authorList>
            <consortium name="RefSeq"/>
        </authorList>
    </citation>
    <scope>IDENTIFICATION</scope>
    <source>
        <tissue evidence="14">White muscle</tissue>
    </source>
</reference>
<sequence>MIFEHIPGVETMMDDIIVWGSTKEEHDARVRQVLDLTRKVSLKLNKDKCEFGVKTLTFVGDVLSEDGVKPDPRKTSAINNMERPKNKDHVRRFMGMITYLAKFIPQLSAQSAPLRCLLEQKNEWEWSHEQENCFKNLKKTITEEPVLRFYDPEKSTRISADASQFGLGAVLLQQHDDTWQPVAYTSRALTGAETSKAVKIGRNLEVPNPLKMYGLYLEAVNDYINESYGEDVWRLIEARAEIPHLKFVRHQMYNDNLILRLAKAAGEVLGKTHDELMYAFGVYMVKRIGNYGYERILKVLGRNVRDFINELDNLHEYFRFSFPKVQPPSFCVEEECETSLTLHYRSTRKGFTQFVKGQLSQVGRQFYNTDIEVEILSKEETEKMTYVIYKMNFDNAAFKHRMPQQKTAPGYEKLPMKRGIFFDMFPFSVIFRRDMTMYRIGDGLKEVFSDLQGKKVNEEFTLVRPMLEFSWDNIYTHLNNVFELLSKAVVESKQKVNVPKLSKEKEDEGKEESEKPKREEERDVKSVEEMKGDQEFSSALTQYNSSANSGGEDIELLAFQTVTGKCSETIFEDMREPPKKPLHLKGQMKYVPQWDSLIFLSTPIIETVEDMIKMGVYVNDLNLHDSSRELILAGTQQSAELQLALDQEQQKYAQLQEIIKKLDEEKKRGDSLLYAMIPKAVADRLRKGITALETCQVFPDVTILFSDVVKFNEICIHITPMQVVDMLNEIYIVFDTLSEKHNVYKVETIRDAYMVVAGVPNKTTFHAHHICDMALDMLSSIDHLKDPSTGDNIQIRVGIHSGMVVAGVVGLKMPRYCLFGDTVNTASRMESNGVGMQIHISQTTKDHLEHEPYIIEERGKIFVKGKGYMKTYWLKGKKDLSFKTPAELRYSSEQKDSEDRSSNGSTCTNTKRSTSNLNIPNEEQAEGKPTPTELPAEPLPSLEGAPEDPTDPTEPQEKKVKKNTKNNNKGGVAKPEAPPQQVNVVQESAVLPAAAQETPTAPPATAAPVLNNKKNSFRHHTKLPAHLPMRSTSCCLL</sequence>
<dbReference type="InterPro" id="IPR011645">
    <property type="entry name" value="HNOB_dom_associated"/>
</dbReference>
<evidence type="ECO:0000256" key="7">
    <source>
        <dbReference type="ARBA" id="ARBA00023293"/>
    </source>
</evidence>
<dbReference type="Gene3D" id="3.90.1520.10">
    <property type="entry name" value="H-NOX domain"/>
    <property type="match status" value="1"/>
</dbReference>
<dbReference type="GO" id="GO:0020037">
    <property type="term" value="F:heme binding"/>
    <property type="evidence" value="ECO:0007669"/>
    <property type="project" value="InterPro"/>
</dbReference>
<dbReference type="GO" id="GO:0038060">
    <property type="term" value="P:nitric oxide-cGMP-mediated signaling"/>
    <property type="evidence" value="ECO:0007669"/>
    <property type="project" value="TreeGrafter"/>
</dbReference>
<dbReference type="PANTHER" id="PTHR45655:SF10">
    <property type="entry name" value="SOLUBLE GUANYLATE CYCLASE 88E"/>
    <property type="match status" value="1"/>
</dbReference>
<dbReference type="SMART" id="SM00044">
    <property type="entry name" value="CYCc"/>
    <property type="match status" value="1"/>
</dbReference>
<feature type="compositionally biased region" description="Basic and acidic residues" evidence="10">
    <location>
        <begin position="501"/>
        <end position="534"/>
    </location>
</feature>
<keyword evidence="3" id="KW-0963">Cytoplasm</keyword>
<dbReference type="InterPro" id="IPR038158">
    <property type="entry name" value="H-NOX_domain_sf"/>
</dbReference>
<comment type="subcellular location">
    <subcellularLocation>
        <location evidence="1">Cytoplasm</location>
    </subcellularLocation>
</comment>
<dbReference type="GO" id="GO:0005525">
    <property type="term" value="F:GTP binding"/>
    <property type="evidence" value="ECO:0007669"/>
    <property type="project" value="UniProtKB-KW"/>
</dbReference>
<evidence type="ECO:0000256" key="5">
    <source>
        <dbReference type="ARBA" id="ARBA00023134"/>
    </source>
</evidence>
<feature type="compositionally biased region" description="Low complexity" evidence="10">
    <location>
        <begin position="992"/>
        <end position="1008"/>
    </location>
</feature>
<dbReference type="RefSeq" id="XP_038848630.1">
    <property type="nucleotide sequence ID" value="XM_038992702.1"/>
</dbReference>
<evidence type="ECO:0000256" key="3">
    <source>
        <dbReference type="ARBA" id="ARBA00022490"/>
    </source>
</evidence>
<keyword evidence="9" id="KW-0175">Coiled coil</keyword>
<dbReference type="InterPro" id="IPR011644">
    <property type="entry name" value="Heme_NO-bd"/>
</dbReference>
<keyword evidence="4" id="KW-0547">Nucleotide-binding</keyword>
<dbReference type="GeneID" id="120047169"/>
<dbReference type="InterPro" id="IPR001054">
    <property type="entry name" value="A/G_cyclase"/>
</dbReference>
<feature type="region of interest" description="Disordered" evidence="10">
    <location>
        <begin position="889"/>
        <end position="1016"/>
    </location>
</feature>
<evidence type="ECO:0000259" key="12">
    <source>
        <dbReference type="PROSITE" id="PS50878"/>
    </source>
</evidence>
<dbReference type="GO" id="GO:0070482">
    <property type="term" value="P:response to oxygen levels"/>
    <property type="evidence" value="ECO:0007669"/>
    <property type="project" value="TreeGrafter"/>
</dbReference>
<evidence type="ECO:0000256" key="8">
    <source>
        <dbReference type="RuleBase" id="RU000405"/>
    </source>
</evidence>
<gene>
    <name evidence="14" type="primary">LOC120047169</name>
</gene>
<dbReference type="Gene3D" id="3.30.70.270">
    <property type="match status" value="2"/>
</dbReference>
<feature type="compositionally biased region" description="Basic and acidic residues" evidence="10">
    <location>
        <begin position="890"/>
        <end position="901"/>
    </location>
</feature>
<dbReference type="Pfam" id="PF07701">
    <property type="entry name" value="HNOBA"/>
    <property type="match status" value="1"/>
</dbReference>
<accession>A0A8U0UDF7</accession>
<dbReference type="Gene3D" id="3.30.450.260">
    <property type="entry name" value="Haem NO binding associated domain"/>
    <property type="match status" value="1"/>
</dbReference>
<dbReference type="FunFam" id="3.30.70.1230:FF:000007">
    <property type="entry name" value="Guanylate cyclase soluble subunit alpha-3"/>
    <property type="match status" value="1"/>
</dbReference>
<dbReference type="KEGG" id="snh:120047169"/>
<feature type="domain" description="Reverse transcriptase" evidence="12">
    <location>
        <begin position="1"/>
        <end position="63"/>
    </location>
</feature>
<dbReference type="InterPro" id="IPR042463">
    <property type="entry name" value="HNOB_dom_associated_sf"/>
</dbReference>
<evidence type="ECO:0000256" key="4">
    <source>
        <dbReference type="ARBA" id="ARBA00022741"/>
    </source>
</evidence>
<dbReference type="CDD" id="cd07302">
    <property type="entry name" value="CHD"/>
    <property type="match status" value="1"/>
</dbReference>
<organism evidence="13 14">
    <name type="scientific">Salvelinus namaycush</name>
    <name type="common">Lake trout</name>
    <name type="synonym">Salmo namaycush</name>
    <dbReference type="NCBI Taxonomy" id="8040"/>
    <lineage>
        <taxon>Eukaryota</taxon>
        <taxon>Metazoa</taxon>
        <taxon>Chordata</taxon>
        <taxon>Craniata</taxon>
        <taxon>Vertebrata</taxon>
        <taxon>Euteleostomi</taxon>
        <taxon>Actinopterygii</taxon>
        <taxon>Neopterygii</taxon>
        <taxon>Teleostei</taxon>
        <taxon>Protacanthopterygii</taxon>
        <taxon>Salmoniformes</taxon>
        <taxon>Salmonidae</taxon>
        <taxon>Salmoninae</taxon>
        <taxon>Salvelinus</taxon>
    </lineage>
</organism>
<dbReference type="PROSITE" id="PS50125">
    <property type="entry name" value="GUANYLATE_CYCLASE_2"/>
    <property type="match status" value="1"/>
</dbReference>
<dbReference type="GO" id="GO:0004383">
    <property type="term" value="F:guanylate cyclase activity"/>
    <property type="evidence" value="ECO:0007669"/>
    <property type="project" value="InterPro"/>
</dbReference>
<comment type="similarity">
    <text evidence="8">Belongs to the adenylyl cyclase class-4/guanylyl cyclase family.</text>
</comment>
<feature type="region of interest" description="Disordered" evidence="10">
    <location>
        <begin position="498"/>
        <end position="537"/>
    </location>
</feature>
<dbReference type="InterPro" id="IPR043502">
    <property type="entry name" value="DNA/RNA_pol_sf"/>
</dbReference>
<keyword evidence="5" id="KW-0342">GTP-binding</keyword>
<dbReference type="PROSITE" id="PS50878">
    <property type="entry name" value="RT_POL"/>
    <property type="match status" value="1"/>
</dbReference>
<dbReference type="InterPro" id="IPR043128">
    <property type="entry name" value="Rev_trsase/Diguanyl_cyclase"/>
</dbReference>
<evidence type="ECO:0000256" key="9">
    <source>
        <dbReference type="SAM" id="Coils"/>
    </source>
</evidence>
<dbReference type="InterPro" id="IPR024096">
    <property type="entry name" value="NO_sig/Golgi_transp_ligand-bd"/>
</dbReference>
<dbReference type="Gene3D" id="6.10.250.780">
    <property type="match status" value="1"/>
</dbReference>
<dbReference type="InterPro" id="IPR018297">
    <property type="entry name" value="A/G_cyclase_CS"/>
</dbReference>
<dbReference type="SUPFAM" id="SSF56672">
    <property type="entry name" value="DNA/RNA polymerases"/>
    <property type="match status" value="1"/>
</dbReference>
<evidence type="ECO:0000313" key="14">
    <source>
        <dbReference type="RefSeq" id="XP_038848630.1"/>
    </source>
</evidence>
<keyword evidence="6 8" id="KW-0456">Lyase</keyword>
<dbReference type="FunFam" id="3.30.70.270:FF:000026">
    <property type="entry name" value="Transposon Ty3-G Gag-Pol polyprotein"/>
    <property type="match status" value="1"/>
</dbReference>
<evidence type="ECO:0000256" key="1">
    <source>
        <dbReference type="ARBA" id="ARBA00004496"/>
    </source>
</evidence>
<comment type="similarity">
    <text evidence="2">Belongs to the beta type-B retroviral polymerase family. HERV class-II K(HML-2) pol subfamily.</text>
</comment>
<dbReference type="InterPro" id="IPR041577">
    <property type="entry name" value="RT_RNaseH_2"/>
</dbReference>
<dbReference type="FunFam" id="3.30.70.270:FF:000100">
    <property type="entry name" value="Uncharacterized protein"/>
    <property type="match status" value="1"/>
</dbReference>
<dbReference type="Pfam" id="PF00211">
    <property type="entry name" value="Guanylate_cyc"/>
    <property type="match status" value="1"/>
</dbReference>
<feature type="compositionally biased region" description="Low complexity" evidence="10">
    <location>
        <begin position="965"/>
        <end position="974"/>
    </location>
</feature>
<dbReference type="Pfam" id="PF07700">
    <property type="entry name" value="HNOB"/>
    <property type="match status" value="1"/>
</dbReference>
<dbReference type="SUPFAM" id="SSF55073">
    <property type="entry name" value="Nucleotide cyclase"/>
    <property type="match status" value="1"/>
</dbReference>
<dbReference type="InterPro" id="IPR000477">
    <property type="entry name" value="RT_dom"/>
</dbReference>
<dbReference type="PROSITE" id="PS00452">
    <property type="entry name" value="GUANYLATE_CYCLASE_1"/>
    <property type="match status" value="1"/>
</dbReference>
<dbReference type="Proteomes" id="UP000808372">
    <property type="component" value="Chromosome 5"/>
</dbReference>
<evidence type="ECO:0000313" key="13">
    <source>
        <dbReference type="Proteomes" id="UP000808372"/>
    </source>
</evidence>
<dbReference type="Pfam" id="PF17919">
    <property type="entry name" value="RT_RNaseH_2"/>
    <property type="match status" value="1"/>
</dbReference>
<feature type="compositionally biased region" description="Low complexity" evidence="10">
    <location>
        <begin position="929"/>
        <end position="944"/>
    </location>
</feature>
<evidence type="ECO:0000259" key="11">
    <source>
        <dbReference type="PROSITE" id="PS50125"/>
    </source>
</evidence>
<evidence type="ECO:0000256" key="2">
    <source>
        <dbReference type="ARBA" id="ARBA00010879"/>
    </source>
</evidence>
<name>A0A8U0UDF7_SALNM</name>
<evidence type="ECO:0000256" key="6">
    <source>
        <dbReference type="ARBA" id="ARBA00023239"/>
    </source>
</evidence>
<proteinExistence type="inferred from homology"/>
<evidence type="ECO:0000256" key="10">
    <source>
        <dbReference type="SAM" id="MobiDB-lite"/>
    </source>
</evidence>
<dbReference type="SUPFAM" id="SSF111126">
    <property type="entry name" value="Ligand-binding domain in the NO signalling and Golgi transport"/>
    <property type="match status" value="1"/>
</dbReference>
<feature type="domain" description="Guanylate cyclase" evidence="11">
    <location>
        <begin position="702"/>
        <end position="830"/>
    </location>
</feature>
<keyword evidence="13" id="KW-1185">Reference proteome</keyword>